<dbReference type="InterPro" id="IPR023606">
    <property type="entry name" value="CoA-Trfase_III_dom_1_sf"/>
</dbReference>
<keyword evidence="4" id="KW-1185">Reference proteome</keyword>
<dbReference type="InterPro" id="IPR003673">
    <property type="entry name" value="CoA-Trfase_fam_III"/>
</dbReference>
<dbReference type="Proteomes" id="UP000442714">
    <property type="component" value="Unassembled WGS sequence"/>
</dbReference>
<dbReference type="PANTHER" id="PTHR48207:SF3">
    <property type="entry name" value="SUCCINATE--HYDROXYMETHYLGLUTARATE COA-TRANSFERASE"/>
    <property type="match status" value="1"/>
</dbReference>
<accession>A0A845A0G5</accession>
<evidence type="ECO:0000256" key="1">
    <source>
        <dbReference type="ARBA" id="ARBA00022679"/>
    </source>
</evidence>
<keyword evidence="1 3" id="KW-0808">Transferase</keyword>
<dbReference type="EMBL" id="WTYX01000002">
    <property type="protein sequence ID" value="MXO91169.1"/>
    <property type="molecule type" value="Genomic_DNA"/>
</dbReference>
<dbReference type="Gene3D" id="3.40.50.10540">
    <property type="entry name" value="Crotonobetainyl-coa:carnitine coa-transferase, domain 1"/>
    <property type="match status" value="1"/>
</dbReference>
<dbReference type="InterPro" id="IPR050483">
    <property type="entry name" value="CoA-transferase_III_domain"/>
</dbReference>
<proteinExistence type="predicted"/>
<gene>
    <name evidence="3" type="ORF">GRI41_10070</name>
</gene>
<dbReference type="AlphaFoldDB" id="A0A845A0G5"/>
<sequence>MACHVWRERPVKWLQKRRPTAKPDPAARNTPLAGLRVLELARVLAGPWVGQTLADLGAEVIKIESPEGDGTRQWGPPWVEREDGAREAAYYHACNRGKRSIVADFNDAGDCAGVHHLCEQADVIIENFKPGTLAQWMLDYDSVSYSNPGVIYCSITGFGQDGPRRNEPGYDFVVQAMSGMMSITGEPDGEPMKMGISISDLTCGLYSTIAVQSALLMRERTGRGQHIDMSLLDCSVSLLANQAASYFASGENPARKGNAHAQVVPYGVFEVSDGAVVLAPANDKLFKALMRVLERHDLAEDARLAANEGRIEHRDWLEAEIAREVKEWTKDALLRHCQQAGVPAGPINNLDEVFADPQIQARGMKLDLPGGLSGLRSPFRFSDAEMDVGKPSPRIGQHQDKWDFSS</sequence>
<organism evidence="3 4">
    <name type="scientific">Pontixanthobacter aquaemixtae</name>
    <dbReference type="NCBI Taxonomy" id="1958940"/>
    <lineage>
        <taxon>Bacteria</taxon>
        <taxon>Pseudomonadati</taxon>
        <taxon>Pseudomonadota</taxon>
        <taxon>Alphaproteobacteria</taxon>
        <taxon>Sphingomonadales</taxon>
        <taxon>Erythrobacteraceae</taxon>
        <taxon>Pontixanthobacter</taxon>
    </lineage>
</organism>
<dbReference type="OrthoDB" id="5720311at2"/>
<evidence type="ECO:0000313" key="4">
    <source>
        <dbReference type="Proteomes" id="UP000442714"/>
    </source>
</evidence>
<comment type="caution">
    <text evidence="3">The sequence shown here is derived from an EMBL/GenBank/DDBJ whole genome shotgun (WGS) entry which is preliminary data.</text>
</comment>
<dbReference type="Pfam" id="PF02515">
    <property type="entry name" value="CoA_transf_3"/>
    <property type="match status" value="1"/>
</dbReference>
<dbReference type="GO" id="GO:0008410">
    <property type="term" value="F:CoA-transferase activity"/>
    <property type="evidence" value="ECO:0007669"/>
    <property type="project" value="TreeGrafter"/>
</dbReference>
<reference evidence="3 4" key="1">
    <citation type="submission" date="2019-12" db="EMBL/GenBank/DDBJ databases">
        <title>Genomic-based taxomic classification of the family Erythrobacteraceae.</title>
        <authorList>
            <person name="Xu L."/>
        </authorList>
    </citation>
    <scope>NUCLEOTIDE SEQUENCE [LARGE SCALE GENOMIC DNA]</scope>
    <source>
        <strain evidence="3 4">KCTC 52763</strain>
    </source>
</reference>
<feature type="region of interest" description="Disordered" evidence="2">
    <location>
        <begin position="385"/>
        <end position="406"/>
    </location>
</feature>
<evidence type="ECO:0000313" key="3">
    <source>
        <dbReference type="EMBL" id="MXO91169.1"/>
    </source>
</evidence>
<evidence type="ECO:0000256" key="2">
    <source>
        <dbReference type="SAM" id="MobiDB-lite"/>
    </source>
</evidence>
<feature type="compositionally biased region" description="Basic and acidic residues" evidence="2">
    <location>
        <begin position="397"/>
        <end position="406"/>
    </location>
</feature>
<dbReference type="InterPro" id="IPR044855">
    <property type="entry name" value="CoA-Trfase_III_dom3_sf"/>
</dbReference>
<dbReference type="SUPFAM" id="SSF89796">
    <property type="entry name" value="CoA-transferase family III (CaiB/BaiF)"/>
    <property type="match status" value="1"/>
</dbReference>
<protein>
    <submittedName>
        <fullName evidence="3">CoA transferase</fullName>
    </submittedName>
</protein>
<name>A0A845A0G5_9SPHN</name>
<dbReference type="Gene3D" id="3.30.1540.10">
    <property type="entry name" value="formyl-coa transferase, domain 3"/>
    <property type="match status" value="1"/>
</dbReference>
<dbReference type="PANTHER" id="PTHR48207">
    <property type="entry name" value="SUCCINATE--HYDROXYMETHYLGLUTARATE COA-TRANSFERASE"/>
    <property type="match status" value="1"/>
</dbReference>